<gene>
    <name evidence="2" type="ORF">B1207_09355</name>
</gene>
<protein>
    <submittedName>
        <fullName evidence="2">Uncharacterized protein</fullName>
    </submittedName>
</protein>
<dbReference type="RefSeq" id="WP_112219707.1">
    <property type="nucleotide sequence ID" value="NZ_MVJN01000006.1"/>
</dbReference>
<keyword evidence="1" id="KW-0175">Coiled coil</keyword>
<feature type="coiled-coil region" evidence="1">
    <location>
        <begin position="35"/>
        <end position="81"/>
    </location>
</feature>
<evidence type="ECO:0000313" key="3">
    <source>
        <dbReference type="Proteomes" id="UP000249458"/>
    </source>
</evidence>
<proteinExistence type="predicted"/>
<dbReference type="EMBL" id="MVJN01000006">
    <property type="protein sequence ID" value="RAP36337.1"/>
    <property type="molecule type" value="Genomic_DNA"/>
</dbReference>
<accession>A0A364LIS2</accession>
<sequence>MPLFTWGTLHEIGVVLSGWELNNLIKLNITLGSHFLNLENRLIAAEDEVQSLKQNNGQTSTPEAQKRLEELKRTIKTIDNEKKRCVPELNLISRLIETKKNQEQYWENLNLKKESNFNPGAGG</sequence>
<dbReference type="Proteomes" id="UP000249458">
    <property type="component" value="Unassembled WGS sequence"/>
</dbReference>
<comment type="caution">
    <text evidence="2">The sequence shown here is derived from an EMBL/GenBank/DDBJ whole genome shotgun (WGS) entry which is preliminary data.</text>
</comment>
<organism evidence="2 3">
    <name type="scientific">Legionella quinlivanii</name>
    <dbReference type="NCBI Taxonomy" id="45073"/>
    <lineage>
        <taxon>Bacteria</taxon>
        <taxon>Pseudomonadati</taxon>
        <taxon>Pseudomonadota</taxon>
        <taxon>Gammaproteobacteria</taxon>
        <taxon>Legionellales</taxon>
        <taxon>Legionellaceae</taxon>
        <taxon>Legionella</taxon>
    </lineage>
</organism>
<name>A0A364LIS2_9GAMM</name>
<dbReference type="AlphaFoldDB" id="A0A364LIS2"/>
<evidence type="ECO:0000313" key="2">
    <source>
        <dbReference type="EMBL" id="RAP36337.1"/>
    </source>
</evidence>
<reference evidence="2 3" key="1">
    <citation type="submission" date="2017-02" db="EMBL/GenBank/DDBJ databases">
        <title>Legionella quilivanii strain from human: case report and whole genome sequencing analysis.</title>
        <authorList>
            <person name="Lalancette C."/>
            <person name="Leduc J.-M."/>
            <person name="Levesque S."/>
            <person name="Fournier E."/>
            <person name="Saoud J."/>
            <person name="Faucher S.P."/>
            <person name="Bernard K."/>
            <person name="Martineau C."/>
            <person name="Longtin J."/>
        </authorList>
    </citation>
    <scope>NUCLEOTIDE SEQUENCE [LARGE SCALE GENOMIC DNA]</scope>
    <source>
        <strain evidence="2 3">ID143958</strain>
    </source>
</reference>
<evidence type="ECO:0000256" key="1">
    <source>
        <dbReference type="SAM" id="Coils"/>
    </source>
</evidence>